<evidence type="ECO:0000256" key="6">
    <source>
        <dbReference type="ARBA" id="ARBA00023136"/>
    </source>
</evidence>
<keyword evidence="4 8" id="KW-0812">Transmembrane</keyword>
<dbReference type="GeneID" id="27668018"/>
<dbReference type="FunFam" id="1.20.1250.20:FF:000078">
    <property type="entry name" value="MFS maltose transporter, putative"/>
    <property type="match status" value="1"/>
</dbReference>
<evidence type="ECO:0000256" key="3">
    <source>
        <dbReference type="ARBA" id="ARBA00022448"/>
    </source>
</evidence>
<dbReference type="PANTHER" id="PTHR48022:SF83">
    <property type="entry name" value="MAJOR FACILITATOR SUPERFAMILY (MFS) PROFILE DOMAIN-CONTAINING PROTEIN"/>
    <property type="match status" value="1"/>
</dbReference>
<dbReference type="InterPro" id="IPR036259">
    <property type="entry name" value="MFS_trans_sf"/>
</dbReference>
<dbReference type="GO" id="GO:0016020">
    <property type="term" value="C:membrane"/>
    <property type="evidence" value="ECO:0007669"/>
    <property type="project" value="UniProtKB-SubCell"/>
</dbReference>
<feature type="domain" description="Major facilitator superfamily (MFS) profile" evidence="9">
    <location>
        <begin position="114"/>
        <end position="579"/>
    </location>
</feature>
<feature type="transmembrane region" description="Helical" evidence="8">
    <location>
        <begin position="111"/>
        <end position="130"/>
    </location>
</feature>
<evidence type="ECO:0000256" key="2">
    <source>
        <dbReference type="ARBA" id="ARBA00010992"/>
    </source>
</evidence>
<feature type="compositionally biased region" description="Acidic residues" evidence="7">
    <location>
        <begin position="32"/>
        <end position="43"/>
    </location>
</feature>
<evidence type="ECO:0000313" key="11">
    <source>
        <dbReference type="Proteomes" id="UP000033710"/>
    </source>
</evidence>
<feature type="transmembrane region" description="Helical" evidence="8">
    <location>
        <begin position="529"/>
        <end position="545"/>
    </location>
</feature>
<dbReference type="Pfam" id="PF00083">
    <property type="entry name" value="Sugar_tr"/>
    <property type="match status" value="1"/>
</dbReference>
<evidence type="ECO:0000256" key="1">
    <source>
        <dbReference type="ARBA" id="ARBA00004141"/>
    </source>
</evidence>
<dbReference type="KEGG" id="ssck:SPSK_06033"/>
<dbReference type="InterPro" id="IPR005828">
    <property type="entry name" value="MFS_sugar_transport-like"/>
</dbReference>
<feature type="transmembrane region" description="Helical" evidence="8">
    <location>
        <begin position="257"/>
        <end position="278"/>
    </location>
</feature>
<keyword evidence="3" id="KW-0813">Transport</keyword>
<dbReference type="AlphaFoldDB" id="A0A0F2MMB6"/>
<dbReference type="PROSITE" id="PS00217">
    <property type="entry name" value="SUGAR_TRANSPORT_2"/>
    <property type="match status" value="1"/>
</dbReference>
<comment type="similarity">
    <text evidence="2">Belongs to the major facilitator superfamily. Sugar transporter (TC 2.A.1.1) family.</text>
</comment>
<keyword evidence="5 8" id="KW-1133">Transmembrane helix</keyword>
<feature type="transmembrane region" description="Helical" evidence="8">
    <location>
        <begin position="223"/>
        <end position="245"/>
    </location>
</feature>
<feature type="transmembrane region" description="Helical" evidence="8">
    <location>
        <begin position="423"/>
        <end position="444"/>
    </location>
</feature>
<dbReference type="PROSITE" id="PS50850">
    <property type="entry name" value="MFS"/>
    <property type="match status" value="1"/>
</dbReference>
<comment type="caution">
    <text evidence="10">The sequence shown here is derived from an EMBL/GenBank/DDBJ whole genome shotgun (WGS) entry which is preliminary data.</text>
</comment>
<feature type="transmembrane region" description="Helical" evidence="8">
    <location>
        <begin position="166"/>
        <end position="187"/>
    </location>
</feature>
<reference evidence="10 11" key="2">
    <citation type="journal article" date="2015" name="Eukaryot. Cell">
        <title>Asexual propagation of a virulent clone complex in a human and feline outbreak of sporotrichosis.</title>
        <authorList>
            <person name="Teixeira Mde M."/>
            <person name="Rodrigues A.M."/>
            <person name="Tsui C.K."/>
            <person name="de Almeida L.G."/>
            <person name="Van Diepeningen A.D."/>
            <person name="van den Ende B.G."/>
            <person name="Fernandes G.F."/>
            <person name="Kano R."/>
            <person name="Hamelin R.C."/>
            <person name="Lopes-Bezerra L.M."/>
            <person name="Vasconcelos A.T."/>
            <person name="de Hoog S."/>
            <person name="de Camargo Z.P."/>
            <person name="Felipe M.S."/>
        </authorList>
    </citation>
    <scope>NUCLEOTIDE SEQUENCE [LARGE SCALE GENOMIC DNA]</scope>
    <source>
        <strain evidence="10 11">1099-18</strain>
    </source>
</reference>
<dbReference type="PANTHER" id="PTHR48022">
    <property type="entry name" value="PLASTIDIC GLUCOSE TRANSPORTER 4"/>
    <property type="match status" value="1"/>
</dbReference>
<feature type="transmembrane region" description="Helical" evidence="8">
    <location>
        <begin position="557"/>
        <end position="573"/>
    </location>
</feature>
<protein>
    <submittedName>
        <fullName evidence="10">MFS transporter, SP family, general alpha glucoside:H+ symporter</fullName>
    </submittedName>
</protein>
<feature type="transmembrane region" description="Helical" evidence="8">
    <location>
        <begin position="298"/>
        <end position="319"/>
    </location>
</feature>
<name>A0A0F2MMB6_SPOSC</name>
<dbReference type="Proteomes" id="UP000033710">
    <property type="component" value="Unassembled WGS sequence"/>
</dbReference>
<sequence length="652" mass="69737">MPSSTSKAGDSGGRSAGHKASSPEYDPFALGSDDDGDGDDDHDSDGHRDGVHDHDHSVPSERQGLVGRPAALGRAARTAPTDIDLDIDLDTDMDVDTNLTVRQAVRVYRKAIFWCLVTSACVIMEGYDMILSLPHAPSIGNFFAYPAFAAKYGQFVDEHGQHQLTAAWMAALANAAPVGCFVGTALNGHLVARHGHKRVLLAALAVLSAFICLTFFAPTITVLLVGELLCGLPWGIFASSAPAYASELLPTALRSYLTSWTNMCFILGQLIAAAVLATLVNRRPDDEWAFRIPFALQWLWPLVIFPVLCFAPESPWHLVRTGRRSAARKALARLQTSSASASASVPGADIDATLATIERTNAMEKAAMGPAETTYADCFRGTERRRTEIACMAFAAQVLAGAPFAYNSTYFFQQVGLPTHTTYLLNTGGTCLALVGTLGNWFVLMPRYGRRTIFLGGMAAMACLLAAVGVLGLLDRRRTIVAVGLVQAALTLVWTFVFQLSVGQLGWAVPAEVGSTRLRQRTVCLARDAYYAASIAANVAQPYLLNPGALNLKGTVGLVWALLASAVGLWAWLRLPETKGRSYAALDWLFAQQTPTRQFATAPVPKELGGGGHDGGHGAHHGAGYSMVHGDDTADDADQRGSREMDSMARGV</sequence>
<feature type="transmembrane region" description="Helical" evidence="8">
    <location>
        <begin position="480"/>
        <end position="508"/>
    </location>
</feature>
<accession>A0A0F2MMB6</accession>
<feature type="compositionally biased region" description="Basic and acidic residues" evidence="7">
    <location>
        <begin position="629"/>
        <end position="652"/>
    </location>
</feature>
<feature type="compositionally biased region" description="Basic and acidic residues" evidence="7">
    <location>
        <begin position="44"/>
        <end position="59"/>
    </location>
</feature>
<feature type="transmembrane region" description="Helical" evidence="8">
    <location>
        <begin position="199"/>
        <end position="217"/>
    </location>
</feature>
<evidence type="ECO:0000256" key="8">
    <source>
        <dbReference type="SAM" id="Phobius"/>
    </source>
</evidence>
<dbReference type="NCBIfam" id="TIGR00879">
    <property type="entry name" value="SP"/>
    <property type="match status" value="1"/>
</dbReference>
<dbReference type="RefSeq" id="XP_016592641.1">
    <property type="nucleotide sequence ID" value="XM_016732741.1"/>
</dbReference>
<feature type="transmembrane region" description="Helical" evidence="8">
    <location>
        <begin position="453"/>
        <end position="474"/>
    </location>
</feature>
<dbReference type="InterPro" id="IPR050360">
    <property type="entry name" value="MFS_Sugar_Transporters"/>
</dbReference>
<evidence type="ECO:0000256" key="7">
    <source>
        <dbReference type="SAM" id="MobiDB-lite"/>
    </source>
</evidence>
<dbReference type="InterPro" id="IPR003663">
    <property type="entry name" value="Sugar/inositol_transpt"/>
</dbReference>
<dbReference type="VEuPathDB" id="FungiDB:SPSK_06033"/>
<keyword evidence="6 8" id="KW-0472">Membrane</keyword>
<evidence type="ECO:0000313" key="10">
    <source>
        <dbReference type="EMBL" id="KJR89965.1"/>
    </source>
</evidence>
<evidence type="ECO:0000256" key="4">
    <source>
        <dbReference type="ARBA" id="ARBA00022692"/>
    </source>
</evidence>
<proteinExistence type="inferred from homology"/>
<dbReference type="InterPro" id="IPR005829">
    <property type="entry name" value="Sugar_transporter_CS"/>
</dbReference>
<gene>
    <name evidence="10" type="ORF">SPSK_06033</name>
</gene>
<evidence type="ECO:0000259" key="9">
    <source>
        <dbReference type="PROSITE" id="PS50850"/>
    </source>
</evidence>
<feature type="region of interest" description="Disordered" evidence="7">
    <location>
        <begin position="602"/>
        <end position="652"/>
    </location>
</feature>
<dbReference type="Gene3D" id="1.20.1250.20">
    <property type="entry name" value="MFS general substrate transporter like domains"/>
    <property type="match status" value="1"/>
</dbReference>
<organism evidence="10 11">
    <name type="scientific">Sporothrix schenckii 1099-18</name>
    <dbReference type="NCBI Taxonomy" id="1397361"/>
    <lineage>
        <taxon>Eukaryota</taxon>
        <taxon>Fungi</taxon>
        <taxon>Dikarya</taxon>
        <taxon>Ascomycota</taxon>
        <taxon>Pezizomycotina</taxon>
        <taxon>Sordariomycetes</taxon>
        <taxon>Sordariomycetidae</taxon>
        <taxon>Ophiostomatales</taxon>
        <taxon>Ophiostomataceae</taxon>
        <taxon>Sporothrix</taxon>
    </lineage>
</organism>
<feature type="transmembrane region" description="Helical" evidence="8">
    <location>
        <begin position="389"/>
        <end position="411"/>
    </location>
</feature>
<evidence type="ECO:0000256" key="5">
    <source>
        <dbReference type="ARBA" id="ARBA00022989"/>
    </source>
</evidence>
<dbReference type="InterPro" id="IPR020846">
    <property type="entry name" value="MFS_dom"/>
</dbReference>
<dbReference type="EMBL" id="AXCR01000001">
    <property type="protein sequence ID" value="KJR89965.1"/>
    <property type="molecule type" value="Genomic_DNA"/>
</dbReference>
<reference evidence="10 11" key="1">
    <citation type="journal article" date="2014" name="BMC Genomics">
        <title>Comparative genomics of the major fungal agents of human and animal Sporotrichosis: Sporothrix schenckii and Sporothrix brasiliensis.</title>
        <authorList>
            <person name="Teixeira M.M."/>
            <person name="de Almeida L.G."/>
            <person name="Kubitschek-Barreira P."/>
            <person name="Alves F.L."/>
            <person name="Kioshima E.S."/>
            <person name="Abadio A.K."/>
            <person name="Fernandes L."/>
            <person name="Derengowski L.S."/>
            <person name="Ferreira K.S."/>
            <person name="Souza R.C."/>
            <person name="Ruiz J.C."/>
            <person name="de Andrade N.C."/>
            <person name="Paes H.C."/>
            <person name="Nicola A.M."/>
            <person name="Albuquerque P."/>
            <person name="Gerber A.L."/>
            <person name="Martins V.P."/>
            <person name="Peconick L.D."/>
            <person name="Neto A.V."/>
            <person name="Chaucanez C.B."/>
            <person name="Silva P.A."/>
            <person name="Cunha O.L."/>
            <person name="de Oliveira F.F."/>
            <person name="dos Santos T.C."/>
            <person name="Barros A.L."/>
            <person name="Soares M.A."/>
            <person name="de Oliveira L.M."/>
            <person name="Marini M.M."/>
            <person name="Villalobos-Duno H."/>
            <person name="Cunha M.M."/>
            <person name="de Hoog S."/>
            <person name="da Silveira J.F."/>
            <person name="Henrissat B."/>
            <person name="Nino-Vega G.A."/>
            <person name="Cisalpino P.S."/>
            <person name="Mora-Montes H.M."/>
            <person name="Almeida S.R."/>
            <person name="Stajich J.E."/>
            <person name="Lopes-Bezerra L.M."/>
            <person name="Vasconcelos A.T."/>
            <person name="Felipe M.S."/>
        </authorList>
    </citation>
    <scope>NUCLEOTIDE SEQUENCE [LARGE SCALE GENOMIC DNA]</scope>
    <source>
        <strain evidence="10 11">1099-18</strain>
    </source>
</reference>
<dbReference type="GO" id="GO:0005351">
    <property type="term" value="F:carbohydrate:proton symporter activity"/>
    <property type="evidence" value="ECO:0007669"/>
    <property type="project" value="TreeGrafter"/>
</dbReference>
<feature type="region of interest" description="Disordered" evidence="7">
    <location>
        <begin position="1"/>
        <end position="73"/>
    </location>
</feature>
<comment type="subcellular location">
    <subcellularLocation>
        <location evidence="1">Membrane</location>
        <topology evidence="1">Multi-pass membrane protein</topology>
    </subcellularLocation>
</comment>
<dbReference type="OrthoDB" id="6612291at2759"/>
<dbReference type="SUPFAM" id="SSF103473">
    <property type="entry name" value="MFS general substrate transporter"/>
    <property type="match status" value="1"/>
</dbReference>